<organism evidence="3 4">
    <name type="scientific">Kalanchoe fedtschenkoi</name>
    <name type="common">Lavender scallops</name>
    <name type="synonym">South American air plant</name>
    <dbReference type="NCBI Taxonomy" id="63787"/>
    <lineage>
        <taxon>Eukaryota</taxon>
        <taxon>Viridiplantae</taxon>
        <taxon>Streptophyta</taxon>
        <taxon>Embryophyta</taxon>
        <taxon>Tracheophyta</taxon>
        <taxon>Spermatophyta</taxon>
        <taxon>Magnoliopsida</taxon>
        <taxon>eudicotyledons</taxon>
        <taxon>Gunneridae</taxon>
        <taxon>Pentapetalae</taxon>
        <taxon>Saxifragales</taxon>
        <taxon>Crassulaceae</taxon>
        <taxon>Kalanchoe</taxon>
    </lineage>
</organism>
<evidence type="ECO:0000256" key="1">
    <source>
        <dbReference type="SAM" id="MobiDB-lite"/>
    </source>
</evidence>
<evidence type="ECO:0000313" key="4">
    <source>
        <dbReference type="Proteomes" id="UP000594263"/>
    </source>
</evidence>
<dbReference type="Proteomes" id="UP000594263">
    <property type="component" value="Unplaced"/>
</dbReference>
<dbReference type="Gramene" id="Kaladp0043s0147.1.v1.1">
    <property type="protein sequence ID" value="Kaladp0043s0147.1.v1.1"/>
    <property type="gene ID" value="Kaladp0043s0147.v1.1"/>
</dbReference>
<accession>A0A7N0TSB7</accession>
<dbReference type="SMART" id="SM01227">
    <property type="entry name" value="GCK"/>
    <property type="match status" value="1"/>
</dbReference>
<keyword evidence="4" id="KW-1185">Reference proteome</keyword>
<proteinExistence type="predicted"/>
<dbReference type="PANTHER" id="PTHR34357:SF2">
    <property type="entry name" value="F26F24.3-RELATED"/>
    <property type="match status" value="1"/>
</dbReference>
<reference evidence="3" key="1">
    <citation type="submission" date="2021-01" db="UniProtKB">
        <authorList>
            <consortium name="EnsemblPlants"/>
        </authorList>
    </citation>
    <scope>IDENTIFICATION</scope>
</reference>
<dbReference type="EnsemblPlants" id="Kaladp0043s0147.1.v1.1">
    <property type="protein sequence ID" value="Kaladp0043s0147.1.v1.1"/>
    <property type="gene ID" value="Kaladp0043s0147.v1.1"/>
</dbReference>
<dbReference type="Pfam" id="PF07802">
    <property type="entry name" value="GCK"/>
    <property type="match status" value="1"/>
</dbReference>
<evidence type="ECO:0000313" key="3">
    <source>
        <dbReference type="EnsemblPlants" id="Kaladp0043s0147.1.v1.1"/>
    </source>
</evidence>
<protein>
    <recommendedName>
        <fullName evidence="2">GCK domain-containing protein</fullName>
    </recommendedName>
</protein>
<feature type="domain" description="GCK" evidence="2">
    <location>
        <begin position="63"/>
        <end position="137"/>
    </location>
</feature>
<sequence>MSAEARSAADVSVSGPAKTLDPDSESKSSNLSTDDAASTDRDSESVDATASVEEEEDGEEAEGECGFCVFMKGGGCKDAFVAWEECIEAAERGKEDIAEKCFEATSLLRKCMEAHAEYYEPVLRAEKAAEEVATIEVEKEMAEEERKAGGSGGASSSSGNISVGRRTWLVS</sequence>
<dbReference type="InterPro" id="IPR012891">
    <property type="entry name" value="GCK_dom"/>
</dbReference>
<dbReference type="Gene3D" id="1.10.287.2900">
    <property type="match status" value="1"/>
</dbReference>
<evidence type="ECO:0000259" key="2">
    <source>
        <dbReference type="SMART" id="SM01227"/>
    </source>
</evidence>
<dbReference type="PANTHER" id="PTHR34357">
    <property type="entry name" value="F7A19.14 PROTEIN-RELATED"/>
    <property type="match status" value="1"/>
</dbReference>
<name>A0A7N0TSB7_KALFE</name>
<feature type="compositionally biased region" description="Basic and acidic residues" evidence="1">
    <location>
        <begin position="139"/>
        <end position="148"/>
    </location>
</feature>
<feature type="region of interest" description="Disordered" evidence="1">
    <location>
        <begin position="139"/>
        <end position="171"/>
    </location>
</feature>
<dbReference type="OMA" id="STVWIDP"/>
<feature type="region of interest" description="Disordered" evidence="1">
    <location>
        <begin position="1"/>
        <end position="59"/>
    </location>
</feature>
<dbReference type="AlphaFoldDB" id="A0A7N0TSB7"/>